<accession>A0A7J6BAJ3</accession>
<dbReference type="GO" id="GO:0051301">
    <property type="term" value="P:cell division"/>
    <property type="evidence" value="ECO:0007669"/>
    <property type="project" value="UniProtKB-KW"/>
</dbReference>
<proteinExistence type="inferred from homology"/>
<evidence type="ECO:0000313" key="14">
    <source>
        <dbReference type="EMBL" id="KAF4091467.1"/>
    </source>
</evidence>
<keyword evidence="5" id="KW-0132">Cell division</keyword>
<comment type="similarity">
    <text evidence="3">Belongs to the securin family.</text>
</comment>
<evidence type="ECO:0000256" key="4">
    <source>
        <dbReference type="ARBA" id="ARBA00022490"/>
    </source>
</evidence>
<evidence type="ECO:0000256" key="8">
    <source>
        <dbReference type="ARBA" id="ARBA00022829"/>
    </source>
</evidence>
<evidence type="ECO:0000256" key="10">
    <source>
        <dbReference type="ARBA" id="ARBA00023036"/>
    </source>
</evidence>
<dbReference type="GO" id="GO:0005634">
    <property type="term" value="C:nucleus"/>
    <property type="evidence" value="ECO:0007669"/>
    <property type="project" value="UniProtKB-SubCell"/>
</dbReference>
<dbReference type="Proteomes" id="UP000593565">
    <property type="component" value="Unassembled WGS sequence"/>
</dbReference>
<evidence type="ECO:0000256" key="13">
    <source>
        <dbReference type="ARBA" id="ARBA00039185"/>
    </source>
</evidence>
<evidence type="ECO:0000256" key="5">
    <source>
        <dbReference type="ARBA" id="ARBA00022618"/>
    </source>
</evidence>
<evidence type="ECO:0000256" key="9">
    <source>
        <dbReference type="ARBA" id="ARBA00022843"/>
    </source>
</evidence>
<name>A0A7J6BAJ3_AMEME</name>
<dbReference type="GO" id="GO:0005737">
    <property type="term" value="C:cytoplasm"/>
    <property type="evidence" value="ECO:0007669"/>
    <property type="project" value="UniProtKB-SubCell"/>
</dbReference>
<dbReference type="EMBL" id="JAAGNN010000003">
    <property type="protein sequence ID" value="KAF4091467.1"/>
    <property type="molecule type" value="Genomic_DNA"/>
</dbReference>
<dbReference type="PANTHER" id="PTHR10418:SF2">
    <property type="entry name" value="SECURIN"/>
    <property type="match status" value="1"/>
</dbReference>
<reference evidence="14 15" key="1">
    <citation type="submission" date="2020-02" db="EMBL/GenBank/DDBJ databases">
        <title>A chromosome-scale genome assembly of the black bullhead catfish (Ameiurus melas).</title>
        <authorList>
            <person name="Wen M."/>
            <person name="Zham M."/>
            <person name="Cabau C."/>
            <person name="Klopp C."/>
            <person name="Donnadieu C."/>
            <person name="Roques C."/>
            <person name="Bouchez O."/>
            <person name="Lampietro C."/>
            <person name="Jouanno E."/>
            <person name="Herpin A."/>
            <person name="Louis A."/>
            <person name="Berthelot C."/>
            <person name="Parey E."/>
            <person name="Roest-Crollius H."/>
            <person name="Braasch I."/>
            <person name="Postlethwait J."/>
            <person name="Robinson-Rechavi M."/>
            <person name="Echchiki A."/>
            <person name="Begum T."/>
            <person name="Montfort J."/>
            <person name="Schartl M."/>
            <person name="Bobe J."/>
            <person name="Guiguen Y."/>
        </authorList>
    </citation>
    <scope>NUCLEOTIDE SEQUENCE [LARGE SCALE GENOMIC DNA]</scope>
    <source>
        <strain evidence="14">M_S1</strain>
        <tissue evidence="14">Blood</tissue>
    </source>
</reference>
<dbReference type="GO" id="GO:0045143">
    <property type="term" value="P:homologous chromosome segregation"/>
    <property type="evidence" value="ECO:0007669"/>
    <property type="project" value="TreeGrafter"/>
</dbReference>
<evidence type="ECO:0000313" key="15">
    <source>
        <dbReference type="Proteomes" id="UP000593565"/>
    </source>
</evidence>
<evidence type="ECO:0000256" key="6">
    <source>
        <dbReference type="ARBA" id="ARBA00022737"/>
    </source>
</evidence>
<keyword evidence="9" id="KW-0832">Ubl conjugation</keyword>
<keyword evidence="11" id="KW-0539">Nucleus</keyword>
<keyword evidence="7" id="KW-0498">Mitosis</keyword>
<dbReference type="PANTHER" id="PTHR10418">
    <property type="entry name" value="SECURIN-3"/>
    <property type="match status" value="1"/>
</dbReference>
<evidence type="ECO:0000256" key="11">
    <source>
        <dbReference type="ARBA" id="ARBA00023242"/>
    </source>
</evidence>
<dbReference type="GO" id="GO:0051276">
    <property type="term" value="P:chromosome organization"/>
    <property type="evidence" value="ECO:0007669"/>
    <property type="project" value="InterPro"/>
</dbReference>
<comment type="subcellular location">
    <subcellularLocation>
        <location evidence="2">Cytoplasm</location>
    </subcellularLocation>
    <subcellularLocation>
        <location evidence="1">Nucleus</location>
    </subcellularLocation>
</comment>
<keyword evidence="15" id="KW-1185">Reference proteome</keyword>
<sequence length="211" mass="23369">MTALQYLKLLKSYNIELVKEVASAKLTWLAMDAIVYLDQENGTLAAPSIKARQRLNSAPEHLLKTPLKTWLGTPAQSSRKALGTVNKIVATPATSHKVDVLNIPLAVQQCKVAPQPVGEDYPEIEKCFPYDPSDIEIYSVPEEVFLSQFSLAGLGKREWPLNVLEEDFSMTQSCLPLSPLKMPSAHCRDDLEAFLETISELTVDLPSECDP</sequence>
<evidence type="ECO:0000256" key="12">
    <source>
        <dbReference type="ARBA" id="ARBA00023306"/>
    </source>
</evidence>
<keyword evidence="4" id="KW-0963">Cytoplasm</keyword>
<dbReference type="GO" id="GO:0017124">
    <property type="term" value="F:SH3 domain binding"/>
    <property type="evidence" value="ECO:0007669"/>
    <property type="project" value="UniProtKB-KW"/>
</dbReference>
<dbReference type="InterPro" id="IPR006940">
    <property type="entry name" value="Securin_separation_inhibitor"/>
</dbReference>
<evidence type="ECO:0000256" key="3">
    <source>
        <dbReference type="ARBA" id="ARBA00009264"/>
    </source>
</evidence>
<evidence type="ECO:0000256" key="1">
    <source>
        <dbReference type="ARBA" id="ARBA00004123"/>
    </source>
</evidence>
<keyword evidence="6" id="KW-0677">Repeat</keyword>
<gene>
    <name evidence="14" type="ORF">AMELA_G00037260</name>
</gene>
<keyword evidence="12" id="KW-0131">Cell cycle</keyword>
<protein>
    <recommendedName>
        <fullName evidence="13">Securin</fullName>
    </recommendedName>
</protein>
<organism evidence="14 15">
    <name type="scientific">Ameiurus melas</name>
    <name type="common">Black bullhead</name>
    <name type="synonym">Silurus melas</name>
    <dbReference type="NCBI Taxonomy" id="219545"/>
    <lineage>
        <taxon>Eukaryota</taxon>
        <taxon>Metazoa</taxon>
        <taxon>Chordata</taxon>
        <taxon>Craniata</taxon>
        <taxon>Vertebrata</taxon>
        <taxon>Euteleostomi</taxon>
        <taxon>Actinopterygii</taxon>
        <taxon>Neopterygii</taxon>
        <taxon>Teleostei</taxon>
        <taxon>Ostariophysi</taxon>
        <taxon>Siluriformes</taxon>
        <taxon>Ictaluridae</taxon>
        <taxon>Ameiurus</taxon>
    </lineage>
</organism>
<evidence type="ECO:0000256" key="2">
    <source>
        <dbReference type="ARBA" id="ARBA00004496"/>
    </source>
</evidence>
<keyword evidence="8" id="KW-0159">Chromosome partition</keyword>
<comment type="caution">
    <text evidence="14">The sequence shown here is derived from an EMBL/GenBank/DDBJ whole genome shotgun (WGS) entry which is preliminary data.</text>
</comment>
<keyword evidence="10" id="KW-0729">SH3-binding</keyword>
<dbReference type="AlphaFoldDB" id="A0A7J6BAJ3"/>
<evidence type="ECO:0000256" key="7">
    <source>
        <dbReference type="ARBA" id="ARBA00022776"/>
    </source>
</evidence>